<dbReference type="EMBL" id="JACLZK010000002">
    <property type="protein sequence ID" value="MBC2883104.1"/>
    <property type="molecule type" value="Genomic_DNA"/>
</dbReference>
<dbReference type="RefSeq" id="WP_185898670.1">
    <property type="nucleotide sequence ID" value="NZ_JACLZK010000002.1"/>
</dbReference>
<evidence type="ECO:0000313" key="1">
    <source>
        <dbReference type="EMBL" id="MBC2883104.1"/>
    </source>
</evidence>
<sequence>MRKILTALLICSALFARSDKPSDIPPASEIYINLELTKCNDACLLDLVRDGLLHSFLARYEGSSNQEILQAFNALNGSYVNAGTESLTPSSSAEFKIAVIIPQDSIKSYAGVVSNAVIAYVVRQNAAIDVKFYNIGNEAPSAIDGALARARNENISYIIAPFTPVGAKYLNEVLDPAMTAFVPTLHISSVDSPQDNLIFGGIDYKGQVEKLLNFSNGQVAAFSDGSALGAALNRYADELSGGLAYENEIANGVTDLKSMLSGNSRLSGATVFLNVPLVKASMVSSQMRLYDVKFNALLSTQINYAPSIFKLMQPQDREKLYIANSISKTDGALDSNNEILGQNLNFNWVGYSASAGLDYIYATYLNRGAQRLFSESVEDSQIIYDTKVLKAGEYGFYEQ</sequence>
<comment type="caution">
    <text evidence="1">The sequence shown here is derived from an EMBL/GenBank/DDBJ whole genome shotgun (WGS) entry which is preliminary data.</text>
</comment>
<proteinExistence type="predicted"/>
<dbReference type="AlphaFoldDB" id="A0A842JDH5"/>
<dbReference type="Proteomes" id="UP000552683">
    <property type="component" value="Unassembled WGS sequence"/>
</dbReference>
<evidence type="ECO:0000313" key="2">
    <source>
        <dbReference type="Proteomes" id="UP000552683"/>
    </source>
</evidence>
<organism evidence="1 2">
    <name type="scientific">Campylobacter massiliensis</name>
    <dbReference type="NCBI Taxonomy" id="2762557"/>
    <lineage>
        <taxon>Bacteria</taxon>
        <taxon>Pseudomonadati</taxon>
        <taxon>Campylobacterota</taxon>
        <taxon>Epsilonproteobacteria</taxon>
        <taxon>Campylobacterales</taxon>
        <taxon>Campylobacteraceae</taxon>
        <taxon>Campylobacter</taxon>
    </lineage>
</organism>
<gene>
    <name evidence="1" type="ORF">H7R39_07530</name>
</gene>
<accession>A0A842JDH5</accession>
<protein>
    <recommendedName>
        <fullName evidence="3">Periplasmic protein</fullName>
    </recommendedName>
</protein>
<evidence type="ECO:0008006" key="3">
    <source>
        <dbReference type="Google" id="ProtNLM"/>
    </source>
</evidence>
<keyword evidence="2" id="KW-1185">Reference proteome</keyword>
<name>A0A842JDH5_9BACT</name>
<reference evidence="1 2" key="1">
    <citation type="submission" date="2020-08" db="EMBL/GenBank/DDBJ databases">
        <title>Complete genome and description of Campylobacter massiliensis Marseille-Q3452 sp. nov.</title>
        <authorList>
            <person name="Antezack A."/>
        </authorList>
    </citation>
    <scope>NUCLEOTIDE SEQUENCE [LARGE SCALE GENOMIC DNA]</scope>
    <source>
        <strain evidence="1 2">Marseille-Q3452</strain>
    </source>
</reference>